<dbReference type="SUPFAM" id="SSF52374">
    <property type="entry name" value="Nucleotidylyl transferase"/>
    <property type="match status" value="1"/>
</dbReference>
<name>A0A6J5LFF3_9CAUD</name>
<protein>
    <submittedName>
        <fullName evidence="2">Uncharacterized protein</fullName>
    </submittedName>
</protein>
<evidence type="ECO:0000313" key="2">
    <source>
        <dbReference type="EMBL" id="CAB4131670.1"/>
    </source>
</evidence>
<gene>
    <name evidence="2" type="ORF">UFOVP132_202</name>
</gene>
<accession>A0A6J5LFF3</accession>
<proteinExistence type="predicted"/>
<feature type="region of interest" description="Disordered" evidence="1">
    <location>
        <begin position="542"/>
        <end position="569"/>
    </location>
</feature>
<feature type="compositionally biased region" description="Low complexity" evidence="1">
    <location>
        <begin position="663"/>
        <end position="682"/>
    </location>
</feature>
<dbReference type="Pfam" id="PF19782">
    <property type="entry name" value="DUF6267"/>
    <property type="match status" value="1"/>
</dbReference>
<organism evidence="2">
    <name type="scientific">uncultured Caudovirales phage</name>
    <dbReference type="NCBI Taxonomy" id="2100421"/>
    <lineage>
        <taxon>Viruses</taxon>
        <taxon>Duplodnaviria</taxon>
        <taxon>Heunggongvirae</taxon>
        <taxon>Uroviricota</taxon>
        <taxon>Caudoviricetes</taxon>
        <taxon>Peduoviridae</taxon>
        <taxon>Maltschvirus</taxon>
        <taxon>Maltschvirus maltsch</taxon>
    </lineage>
</organism>
<feature type="compositionally biased region" description="Basic and acidic residues" evidence="1">
    <location>
        <begin position="555"/>
        <end position="564"/>
    </location>
</feature>
<evidence type="ECO:0000256" key="1">
    <source>
        <dbReference type="SAM" id="MobiDB-lite"/>
    </source>
</evidence>
<dbReference type="InterPro" id="IPR046234">
    <property type="entry name" value="DUF6267"/>
</dbReference>
<sequence length="710" mass="79035">MINFKIYLAESLDIEKLKHLEHAEDHIVNAGNEGVAHAHDSMMDVIKIIEGMPTKSIITTKYDGAPSIVFGINPENGKFFVASKSAFNKNPKLNYTPEDCEANHGHAPGLVAKLKAALEELPKIMPKKGGVFQGDLMYTKDDVKDDGDSYSFTPNTITYSAKKDGPRGRNITAAKLGVVIHSYYEGKTLADAKVRFDLDHGQFRKDADVDAINPEIGPTSISPMEKKKFEKEIEEANQVFAGMDPDWYNVLSGHEITIKTYINDLVRKGTWKNASAEGYMKFLGDRATKDIDTYAKKATKPELIEKKREKILADFKLISDHIKLHKQQFNSIFKLHSTLQRAKDTLVGSLSRADNGFTTTSGGEAVKPEGFVIIRNGKPTKLVDRAEFSRNNFLRGSFQKMGEDEPVASAMPKNPVVTTFGRMNPPTYAGHGAVVGRVQELAKENKAKADITLSRSQDPEKNPLTPEQKLKHAKRMFPGAPIRITDEDAPSIIDHVKKLAAAGHDHLVMVVGSDRVEGVKKLLDSYNGKEYNFKKIDVVSAGERDPDSEADDDEKPQSADDVRRKMSASKMRRHALAGKKADFRAGMHPTASDEHVDEMYNEVRQGMDIKIDANTPMRALLNHARRKDKIGTRARNEVKRRELARTVAKQQTARAKVAKKVQPKVAAPKPVAPKPIKVAQPKPAAPKPPMKSIREEFVSNLLQTIRERNW</sequence>
<feature type="region of interest" description="Disordered" evidence="1">
    <location>
        <begin position="650"/>
        <end position="692"/>
    </location>
</feature>
<reference evidence="2" key="1">
    <citation type="submission" date="2020-04" db="EMBL/GenBank/DDBJ databases">
        <authorList>
            <person name="Chiriac C."/>
            <person name="Salcher M."/>
            <person name="Ghai R."/>
            <person name="Kavagutti S V."/>
        </authorList>
    </citation>
    <scope>NUCLEOTIDE SEQUENCE</scope>
</reference>
<dbReference type="EMBL" id="LR796247">
    <property type="protein sequence ID" value="CAB4131670.1"/>
    <property type="molecule type" value="Genomic_DNA"/>
</dbReference>